<dbReference type="InterPro" id="IPR011990">
    <property type="entry name" value="TPR-like_helical_dom_sf"/>
</dbReference>
<dbReference type="Gene3D" id="3.40.50.300">
    <property type="entry name" value="P-loop containing nucleotide triphosphate hydrolases"/>
    <property type="match status" value="1"/>
</dbReference>
<dbReference type="SMART" id="SM00028">
    <property type="entry name" value="TPR"/>
    <property type="match status" value="9"/>
</dbReference>
<dbReference type="Pfam" id="PF03704">
    <property type="entry name" value="BTAD"/>
    <property type="match status" value="1"/>
</dbReference>
<name>A0A919QJ87_9ACTN</name>
<dbReference type="PANTHER" id="PTHR47691:SF3">
    <property type="entry name" value="HTH-TYPE TRANSCRIPTIONAL REGULATOR RV0890C-RELATED"/>
    <property type="match status" value="1"/>
</dbReference>
<feature type="domain" description="Bacterial transcriptional activator" evidence="2">
    <location>
        <begin position="2"/>
        <end position="78"/>
    </location>
</feature>
<reference evidence="3" key="1">
    <citation type="submission" date="2021-01" db="EMBL/GenBank/DDBJ databases">
        <title>Whole genome shotgun sequence of Acrocarpospora phusangensis NBRC 108782.</title>
        <authorList>
            <person name="Komaki H."/>
            <person name="Tamura T."/>
        </authorList>
    </citation>
    <scope>NUCLEOTIDE SEQUENCE</scope>
    <source>
        <strain evidence="3">NBRC 108782</strain>
    </source>
</reference>
<gene>
    <name evidence="3" type="ORF">Aph01nite_56500</name>
</gene>
<dbReference type="InterPro" id="IPR019734">
    <property type="entry name" value="TPR_rpt"/>
</dbReference>
<dbReference type="SUPFAM" id="SSF48452">
    <property type="entry name" value="TPR-like"/>
    <property type="match status" value="3"/>
</dbReference>
<dbReference type="SUPFAM" id="SSF52540">
    <property type="entry name" value="P-loop containing nucleoside triphosphate hydrolases"/>
    <property type="match status" value="1"/>
</dbReference>
<dbReference type="SMART" id="SM01043">
    <property type="entry name" value="BTAD"/>
    <property type="match status" value="1"/>
</dbReference>
<evidence type="ECO:0000313" key="3">
    <source>
        <dbReference type="EMBL" id="GIH27340.1"/>
    </source>
</evidence>
<dbReference type="InterPro" id="IPR005158">
    <property type="entry name" value="BTAD"/>
</dbReference>
<dbReference type="PANTHER" id="PTHR47691">
    <property type="entry name" value="REGULATOR-RELATED"/>
    <property type="match status" value="1"/>
</dbReference>
<dbReference type="InterPro" id="IPR036388">
    <property type="entry name" value="WH-like_DNA-bd_sf"/>
</dbReference>
<dbReference type="CDD" id="cd02019">
    <property type="entry name" value="NK"/>
    <property type="match status" value="1"/>
</dbReference>
<dbReference type="PRINTS" id="PR00364">
    <property type="entry name" value="DISEASERSIST"/>
</dbReference>
<protein>
    <recommendedName>
        <fullName evidence="2">Bacterial transcriptional activator domain-containing protein</fullName>
    </recommendedName>
</protein>
<dbReference type="AlphaFoldDB" id="A0A919QJ87"/>
<dbReference type="Pfam" id="PF13424">
    <property type="entry name" value="TPR_12"/>
    <property type="match status" value="3"/>
</dbReference>
<feature type="repeat" description="TPR" evidence="1">
    <location>
        <begin position="784"/>
        <end position="817"/>
    </location>
</feature>
<evidence type="ECO:0000256" key="1">
    <source>
        <dbReference type="PROSITE-ProRule" id="PRU00339"/>
    </source>
</evidence>
<dbReference type="Gene3D" id="1.25.40.10">
    <property type="entry name" value="Tetratricopeptide repeat domain"/>
    <property type="match status" value="3"/>
</dbReference>
<organism evidence="3 4">
    <name type="scientific">Acrocarpospora phusangensis</name>
    <dbReference type="NCBI Taxonomy" id="1070424"/>
    <lineage>
        <taxon>Bacteria</taxon>
        <taxon>Bacillati</taxon>
        <taxon>Actinomycetota</taxon>
        <taxon>Actinomycetes</taxon>
        <taxon>Streptosporangiales</taxon>
        <taxon>Streptosporangiaceae</taxon>
        <taxon>Acrocarpospora</taxon>
    </lineage>
</organism>
<dbReference type="EMBL" id="BOOA01000054">
    <property type="protein sequence ID" value="GIH27340.1"/>
    <property type="molecule type" value="Genomic_DNA"/>
</dbReference>
<keyword evidence="4" id="KW-1185">Reference proteome</keyword>
<dbReference type="InterPro" id="IPR027417">
    <property type="entry name" value="P-loop_NTPase"/>
</dbReference>
<comment type="caution">
    <text evidence="3">The sequence shown here is derived from an EMBL/GenBank/DDBJ whole genome shotgun (WGS) entry which is preliminary data.</text>
</comment>
<accession>A0A919QJ87</accession>
<proteinExistence type="predicted"/>
<dbReference type="Gene3D" id="1.10.10.10">
    <property type="entry name" value="Winged helix-like DNA-binding domain superfamily/Winged helix DNA-binding domain"/>
    <property type="match status" value="1"/>
</dbReference>
<keyword evidence="1" id="KW-0802">TPR repeat</keyword>
<dbReference type="Proteomes" id="UP000640052">
    <property type="component" value="Unassembled WGS sequence"/>
</dbReference>
<feature type="repeat" description="TPR" evidence="1">
    <location>
        <begin position="665"/>
        <end position="698"/>
    </location>
</feature>
<evidence type="ECO:0000313" key="4">
    <source>
        <dbReference type="Proteomes" id="UP000640052"/>
    </source>
</evidence>
<dbReference type="PROSITE" id="PS50005">
    <property type="entry name" value="TPR"/>
    <property type="match status" value="2"/>
</dbReference>
<dbReference type="CDD" id="cd15831">
    <property type="entry name" value="BTAD"/>
    <property type="match status" value="1"/>
</dbReference>
<sequence>MQFELQLGRHADMVVKLSELIDSYPYNDKLVELLMTALYRSGRQVDALDAYRRARDNVVSEYATEPGPQLRELHQRILNSDTTLLLASESTIGDRAKNNLPRDTSVFTGRTVELAQLLAMATPHETAVTVLAIDGMPGAGKSTLALHLAHQLGDQYPDGKFHLDLHGHDAEHAPLDPLVALDRLLSVLGIPAAHIPGELDERATLWRAELAHRRALVVLDGATDHEQIRHLLPGAPGCLVLITSRRRLAGLDDVQSLPLDAMPPEDAAALFGRIVGQHRAREPGEVAELMRLCGYLPMAVQLVGNRFRHRPSWRVADMIAILSDGNRRLAEIRAANVEITAAFELSYQGLEPSHQEAFRLLGLHTGTELDVDSSAALLQEDRHTTERILEDLQDHHLIEEPRRGRYQFHDLIREYARQLSAHRPEHERRAARARLLDYYLLTADRADRLLHPRHTRAAVEIGDSQPVLPTLENAGDARQWFTAELDNLLHLAKHASDDRWPRHAGLISRSLGEFLETSGRWKEAVILHQRAIEAWQELGDRSGEARARADLARIHWRAGNLREASDQATQALTTQRTLNDQHAIADLLDLLGVIHVHSSEYAIGLEYCLLALRTRRDIGDRSGEVESLTHVGIARWYLGEYTEATDLFRQAVEGNRAINDPRGLQISLNNMGDVEFGLGRLESALQYYEEAAAADPDMGPQHRAICFNNVARVRQSMGHLAEANQYFRNAVKLYQEIGDRRGEADALANIGSCYARMGRDGEATIHYQKARNIAIAISERSIEAHALCHIGDVHRRAGRHTIALENYGQALELARTTGELYQQASILEQMGFSLVNTGEVARAEECWHQALALYDQLGVPKAEDLRASLEGIRTPGRNDSTA</sequence>
<evidence type="ECO:0000259" key="2">
    <source>
        <dbReference type="SMART" id="SM01043"/>
    </source>
</evidence>